<accession>A0ABY4C0K1</accession>
<protein>
    <submittedName>
        <fullName evidence="2">Immunity 63 family protein</fullName>
    </submittedName>
</protein>
<sequence length="148" mass="17533">MSVAASERQFDLPAVLAELDGWYDRLERLTGESIQWKVDDVNRDAAYPFIEVDDGVHRYLAFERGRECLRRETTDLDELVFWVMDSHVHQIAWNAVPRTRRRPPGFTGDTRRLWFPEWEALMTALSPAWGERTRRRIDEILSRSPYHD</sequence>
<dbReference type="Pfam" id="PF15599">
    <property type="entry name" value="Imm63"/>
    <property type="match status" value="1"/>
</dbReference>
<dbReference type="Proteomes" id="UP000832097">
    <property type="component" value="Chromosome"/>
</dbReference>
<evidence type="ECO:0000313" key="3">
    <source>
        <dbReference type="Proteomes" id="UP000832097"/>
    </source>
</evidence>
<dbReference type="EMBL" id="CP094528">
    <property type="protein sequence ID" value="UOE44928.1"/>
    <property type="molecule type" value="Genomic_DNA"/>
</dbReference>
<name>A0ABY4C0K1_9MICO</name>
<reference evidence="2 3" key="1">
    <citation type="submission" date="2022-03" db="EMBL/GenBank/DDBJ databases">
        <title>Mucilaginibacter sp. isolated from the gut of Protaetia brevitarsis seulensis larvae.</title>
        <authorList>
            <person name="Won M."/>
            <person name="Kim S.-J."/>
            <person name="Kwon S.-W."/>
        </authorList>
    </citation>
    <scope>NUCLEOTIDE SEQUENCE [LARGE SCALE GENOMIC DNA]</scope>
    <source>
        <strain evidence="2 3">CFWR-12</strain>
    </source>
</reference>
<proteinExistence type="predicted"/>
<keyword evidence="3" id="KW-1185">Reference proteome</keyword>
<dbReference type="RefSeq" id="WP_243557105.1">
    <property type="nucleotide sequence ID" value="NZ_CP094528.1"/>
</dbReference>
<organism evidence="2 3">
    <name type="scientific">Agromyces larvae</name>
    <dbReference type="NCBI Taxonomy" id="2929802"/>
    <lineage>
        <taxon>Bacteria</taxon>
        <taxon>Bacillati</taxon>
        <taxon>Actinomycetota</taxon>
        <taxon>Actinomycetes</taxon>
        <taxon>Micrococcales</taxon>
        <taxon>Microbacteriaceae</taxon>
        <taxon>Agromyces</taxon>
    </lineage>
</organism>
<feature type="domain" description="Immunity protein 63" evidence="1">
    <location>
        <begin position="56"/>
        <end position="138"/>
    </location>
</feature>
<dbReference type="InterPro" id="IPR028952">
    <property type="entry name" value="Imm63"/>
</dbReference>
<evidence type="ECO:0000259" key="1">
    <source>
        <dbReference type="Pfam" id="PF15599"/>
    </source>
</evidence>
<gene>
    <name evidence="2" type="ORF">MTO99_03870</name>
</gene>
<evidence type="ECO:0000313" key="2">
    <source>
        <dbReference type="EMBL" id="UOE44928.1"/>
    </source>
</evidence>